<dbReference type="InterPro" id="IPR039421">
    <property type="entry name" value="Type_1_exporter"/>
</dbReference>
<sequence length="581" mass="64265">MIEAIRNLTGNRSGHFFKSLAATCICDLANFGGFFFVIGLLYLLLDPYLGGERTSPAYLYMICAGAVLYMFFCYFASVPAYNANYVATYNNSTRGRLRLAEHIRRLSLGTLDNLNPAKVSHSMMKDFSNLENANSHIIPQLFSSLLITVAVFTGLFFYNSGLAVSFFCCIPLALAVLFAVRFIGAGLSRKQMKASVEASSRLTEYIEGITTIKTNNMQGDRFRRFEESLNNLRKESIRLEVTLMPLALTAMSCVGAGIGIMVMYGQYKMVQGEISIMEFLVLMLAASRSIAPFIAFSINFMMLQYFSESGKNIAGLMNSPCPDGAVTELPSGCDLVMRNVSFSYDKKRKILDNVSLELRSGSTVAVVGPSGCGKSTLVKLLAGFYKPDEGRVLMGNAETGELTDISLIEPECLMRRYAMVFQDSYLFKGSVADNIRLGKKDASDEEILEVMRRAGVDFAMPDDRVEEAGRNFSGGERQRLCIARCMLKDAPVILLDEITSSLDVYNCHAMQKAVDRLAAGKTAVIIAHKLKNIVHSDLIIVMEEGRIAGIGKHEQLIRDNPVYRRLWIQGNNGEPPKNQTV</sequence>
<organism evidence="10 11">
    <name type="scientific">Ruminobacter amylophilus</name>
    <dbReference type="NCBI Taxonomy" id="867"/>
    <lineage>
        <taxon>Bacteria</taxon>
        <taxon>Pseudomonadati</taxon>
        <taxon>Pseudomonadota</taxon>
        <taxon>Gammaproteobacteria</taxon>
        <taxon>Aeromonadales</taxon>
        <taxon>Succinivibrionaceae</taxon>
        <taxon>Ruminobacter</taxon>
    </lineage>
</organism>
<feature type="transmembrane region" description="Helical" evidence="7">
    <location>
        <begin position="243"/>
        <end position="267"/>
    </location>
</feature>
<evidence type="ECO:0000256" key="1">
    <source>
        <dbReference type="ARBA" id="ARBA00004651"/>
    </source>
</evidence>
<keyword evidence="6 7" id="KW-0472">Membrane</keyword>
<dbReference type="Pfam" id="PF00005">
    <property type="entry name" value="ABC_tran"/>
    <property type="match status" value="1"/>
</dbReference>
<feature type="domain" description="ABC transmembrane type-1" evidence="9">
    <location>
        <begin position="40"/>
        <end position="304"/>
    </location>
</feature>
<dbReference type="InterPro" id="IPR027417">
    <property type="entry name" value="P-loop_NTPase"/>
</dbReference>
<gene>
    <name evidence="10" type="ORF">SAMN02910344_01265</name>
</gene>
<feature type="transmembrane region" description="Helical" evidence="7">
    <location>
        <begin position="279"/>
        <end position="303"/>
    </location>
</feature>
<evidence type="ECO:0000259" key="9">
    <source>
        <dbReference type="PROSITE" id="PS50929"/>
    </source>
</evidence>
<evidence type="ECO:0000313" key="10">
    <source>
        <dbReference type="EMBL" id="SFP39272.1"/>
    </source>
</evidence>
<evidence type="ECO:0000256" key="7">
    <source>
        <dbReference type="SAM" id="Phobius"/>
    </source>
</evidence>
<keyword evidence="5 7" id="KW-1133">Transmembrane helix</keyword>
<evidence type="ECO:0000313" key="11">
    <source>
        <dbReference type="Proteomes" id="UP000243745"/>
    </source>
</evidence>
<dbReference type="SMART" id="SM00382">
    <property type="entry name" value="AAA"/>
    <property type="match status" value="1"/>
</dbReference>
<dbReference type="InterPro" id="IPR017871">
    <property type="entry name" value="ABC_transporter-like_CS"/>
</dbReference>
<dbReference type="InterPro" id="IPR011527">
    <property type="entry name" value="ABC1_TM_dom"/>
</dbReference>
<dbReference type="InterPro" id="IPR003593">
    <property type="entry name" value="AAA+_ATPase"/>
</dbReference>
<dbReference type="Pfam" id="PF00664">
    <property type="entry name" value="ABC_membrane"/>
    <property type="match status" value="1"/>
</dbReference>
<dbReference type="Proteomes" id="UP000243745">
    <property type="component" value="Unassembled WGS sequence"/>
</dbReference>
<keyword evidence="4 10" id="KW-0067">ATP-binding</keyword>
<feature type="transmembrane region" description="Helical" evidence="7">
    <location>
        <begin position="20"/>
        <end position="45"/>
    </location>
</feature>
<dbReference type="PROSITE" id="PS50893">
    <property type="entry name" value="ABC_TRANSPORTER_2"/>
    <property type="match status" value="1"/>
</dbReference>
<dbReference type="SUPFAM" id="SSF90123">
    <property type="entry name" value="ABC transporter transmembrane region"/>
    <property type="match status" value="1"/>
</dbReference>
<keyword evidence="3" id="KW-0547">Nucleotide-binding</keyword>
<dbReference type="PROSITE" id="PS50929">
    <property type="entry name" value="ABC_TM1F"/>
    <property type="match status" value="1"/>
</dbReference>
<feature type="transmembrane region" description="Helical" evidence="7">
    <location>
        <begin position="137"/>
        <end position="158"/>
    </location>
</feature>
<dbReference type="AlphaFoldDB" id="A0A662ZHB7"/>
<keyword evidence="2 7" id="KW-0812">Transmembrane</keyword>
<protein>
    <submittedName>
        <fullName evidence="10">ATP-binding cassette, subfamily B</fullName>
    </submittedName>
</protein>
<dbReference type="SUPFAM" id="SSF52540">
    <property type="entry name" value="P-loop containing nucleoside triphosphate hydrolases"/>
    <property type="match status" value="1"/>
</dbReference>
<name>A0A662ZHB7_9GAMM</name>
<dbReference type="GO" id="GO:0016887">
    <property type="term" value="F:ATP hydrolysis activity"/>
    <property type="evidence" value="ECO:0007669"/>
    <property type="project" value="InterPro"/>
</dbReference>
<comment type="subcellular location">
    <subcellularLocation>
        <location evidence="1">Cell membrane</location>
        <topology evidence="1">Multi-pass membrane protein</topology>
    </subcellularLocation>
</comment>
<dbReference type="EMBL" id="FOXF01000020">
    <property type="protein sequence ID" value="SFP39272.1"/>
    <property type="molecule type" value="Genomic_DNA"/>
</dbReference>
<dbReference type="Gene3D" id="1.20.1560.10">
    <property type="entry name" value="ABC transporter type 1, transmembrane domain"/>
    <property type="match status" value="1"/>
</dbReference>
<accession>A0A662ZHB7</accession>
<dbReference type="OrthoDB" id="9806127at2"/>
<evidence type="ECO:0000256" key="4">
    <source>
        <dbReference type="ARBA" id="ARBA00022840"/>
    </source>
</evidence>
<dbReference type="RefSeq" id="WP_093142035.1">
    <property type="nucleotide sequence ID" value="NZ_FOXF01000020.1"/>
</dbReference>
<dbReference type="Gene3D" id="3.40.50.300">
    <property type="entry name" value="P-loop containing nucleotide triphosphate hydrolases"/>
    <property type="match status" value="1"/>
</dbReference>
<feature type="transmembrane region" description="Helical" evidence="7">
    <location>
        <begin position="57"/>
        <end position="76"/>
    </location>
</feature>
<feature type="domain" description="ABC transporter" evidence="8">
    <location>
        <begin position="335"/>
        <end position="569"/>
    </location>
</feature>
<evidence type="ECO:0000256" key="3">
    <source>
        <dbReference type="ARBA" id="ARBA00022741"/>
    </source>
</evidence>
<dbReference type="InterPro" id="IPR036640">
    <property type="entry name" value="ABC1_TM_sf"/>
</dbReference>
<dbReference type="GO" id="GO:0005886">
    <property type="term" value="C:plasma membrane"/>
    <property type="evidence" value="ECO:0007669"/>
    <property type="project" value="UniProtKB-SubCell"/>
</dbReference>
<feature type="transmembrane region" description="Helical" evidence="7">
    <location>
        <begin position="164"/>
        <end position="183"/>
    </location>
</feature>
<dbReference type="InterPro" id="IPR003439">
    <property type="entry name" value="ABC_transporter-like_ATP-bd"/>
</dbReference>
<dbReference type="PANTHER" id="PTHR24221:SF397">
    <property type="entry name" value="ABC TRANSPORTER, ATP-BINDING TRANSMEMBRANE PROTEIN"/>
    <property type="match status" value="1"/>
</dbReference>
<evidence type="ECO:0000256" key="5">
    <source>
        <dbReference type="ARBA" id="ARBA00022989"/>
    </source>
</evidence>
<evidence type="ECO:0000259" key="8">
    <source>
        <dbReference type="PROSITE" id="PS50893"/>
    </source>
</evidence>
<evidence type="ECO:0000256" key="2">
    <source>
        <dbReference type="ARBA" id="ARBA00022692"/>
    </source>
</evidence>
<dbReference type="GO" id="GO:0005524">
    <property type="term" value="F:ATP binding"/>
    <property type="evidence" value="ECO:0007669"/>
    <property type="project" value="UniProtKB-KW"/>
</dbReference>
<dbReference type="PANTHER" id="PTHR24221">
    <property type="entry name" value="ATP-BINDING CASSETTE SUB-FAMILY B"/>
    <property type="match status" value="1"/>
</dbReference>
<dbReference type="GO" id="GO:0034040">
    <property type="term" value="F:ATPase-coupled lipid transmembrane transporter activity"/>
    <property type="evidence" value="ECO:0007669"/>
    <property type="project" value="TreeGrafter"/>
</dbReference>
<keyword evidence="11" id="KW-1185">Reference proteome</keyword>
<proteinExistence type="predicted"/>
<dbReference type="GO" id="GO:0140359">
    <property type="term" value="F:ABC-type transporter activity"/>
    <property type="evidence" value="ECO:0007669"/>
    <property type="project" value="InterPro"/>
</dbReference>
<dbReference type="PROSITE" id="PS00211">
    <property type="entry name" value="ABC_TRANSPORTER_1"/>
    <property type="match status" value="1"/>
</dbReference>
<evidence type="ECO:0000256" key="6">
    <source>
        <dbReference type="ARBA" id="ARBA00023136"/>
    </source>
</evidence>
<reference evidence="10 11" key="1">
    <citation type="submission" date="2016-10" db="EMBL/GenBank/DDBJ databases">
        <authorList>
            <person name="Varghese N."/>
            <person name="Submissions S."/>
        </authorList>
    </citation>
    <scope>NUCLEOTIDE SEQUENCE [LARGE SCALE GENOMIC DNA]</scope>
    <source>
        <strain evidence="10 11">DSM 1361</strain>
    </source>
</reference>